<dbReference type="InParanoid" id="Q2HF04"/>
<organism evidence="1 2">
    <name type="scientific">Chaetomium globosum (strain ATCC 6205 / CBS 148.51 / DSM 1962 / NBRC 6347 / NRRL 1970)</name>
    <name type="common">Soil fungus</name>
    <dbReference type="NCBI Taxonomy" id="306901"/>
    <lineage>
        <taxon>Eukaryota</taxon>
        <taxon>Fungi</taxon>
        <taxon>Dikarya</taxon>
        <taxon>Ascomycota</taxon>
        <taxon>Pezizomycotina</taxon>
        <taxon>Sordariomycetes</taxon>
        <taxon>Sordariomycetidae</taxon>
        <taxon>Sordariales</taxon>
        <taxon>Chaetomiaceae</taxon>
        <taxon>Chaetomium</taxon>
    </lineage>
</organism>
<dbReference type="HOGENOM" id="CLU_2621808_0_0_1"/>
<dbReference type="AlphaFoldDB" id="Q2HF04"/>
<proteinExistence type="predicted"/>
<dbReference type="VEuPathDB" id="FungiDB:CHGG_01200"/>
<dbReference type="GeneID" id="4387445"/>
<protein>
    <submittedName>
        <fullName evidence="1">Uncharacterized protein</fullName>
    </submittedName>
</protein>
<dbReference type="EMBL" id="CH408029">
    <property type="protein sequence ID" value="EAQ92965.1"/>
    <property type="molecule type" value="Genomic_DNA"/>
</dbReference>
<dbReference type="Proteomes" id="UP000001056">
    <property type="component" value="Unassembled WGS sequence"/>
</dbReference>
<dbReference type="RefSeq" id="XP_001220421.1">
    <property type="nucleotide sequence ID" value="XM_001220420.1"/>
</dbReference>
<evidence type="ECO:0000313" key="2">
    <source>
        <dbReference type="Proteomes" id="UP000001056"/>
    </source>
</evidence>
<sequence length="78" mass="8591">MVEPAGNMLETTRKLCKAVFRGVESSVGGIEDERSWQEFQCGVQSGCPECSPVHMPSSLSAVQCHWLFQDPSNRLGYA</sequence>
<name>Q2HF04_CHAGB</name>
<keyword evidence="2" id="KW-1185">Reference proteome</keyword>
<accession>Q2HF04</accession>
<reference evidence="2" key="1">
    <citation type="journal article" date="2015" name="Genome Announc.">
        <title>Draft genome sequence of the cellulolytic fungus Chaetomium globosum.</title>
        <authorList>
            <person name="Cuomo C.A."/>
            <person name="Untereiner W.A."/>
            <person name="Ma L.-J."/>
            <person name="Grabherr M."/>
            <person name="Birren B.W."/>
        </authorList>
    </citation>
    <scope>NUCLEOTIDE SEQUENCE [LARGE SCALE GENOMIC DNA]</scope>
    <source>
        <strain evidence="2">ATCC 6205 / CBS 148.51 / DSM 1962 / NBRC 6347 / NRRL 1970</strain>
    </source>
</reference>
<gene>
    <name evidence="1" type="ORF">CHGG_01200</name>
</gene>
<evidence type="ECO:0000313" key="1">
    <source>
        <dbReference type="EMBL" id="EAQ92965.1"/>
    </source>
</evidence>